<proteinExistence type="predicted"/>
<feature type="region of interest" description="Disordered" evidence="2">
    <location>
        <begin position="1"/>
        <end position="22"/>
    </location>
</feature>
<organism evidence="4 5">
    <name type="scientific">Phytophthora pseudosyringae</name>
    <dbReference type="NCBI Taxonomy" id="221518"/>
    <lineage>
        <taxon>Eukaryota</taxon>
        <taxon>Sar</taxon>
        <taxon>Stramenopiles</taxon>
        <taxon>Oomycota</taxon>
        <taxon>Peronosporomycetes</taxon>
        <taxon>Peronosporales</taxon>
        <taxon>Peronosporaceae</taxon>
        <taxon>Phytophthora</taxon>
    </lineage>
</organism>
<evidence type="ECO:0000313" key="5">
    <source>
        <dbReference type="Proteomes" id="UP000694044"/>
    </source>
</evidence>
<dbReference type="OrthoDB" id="77750at2759"/>
<keyword evidence="1" id="KW-0813">Transport</keyword>
<gene>
    <name evidence="4" type="ORF">PHYPSEUDO_005031</name>
</gene>
<evidence type="ECO:0000313" key="4">
    <source>
        <dbReference type="EMBL" id="KAG7382353.1"/>
    </source>
</evidence>
<accession>A0A8T1VQP0</accession>
<dbReference type="AlphaFoldDB" id="A0A8T1VQP0"/>
<protein>
    <recommendedName>
        <fullName evidence="3">ABC transporter domain-containing protein</fullName>
    </recommendedName>
</protein>
<evidence type="ECO:0000256" key="2">
    <source>
        <dbReference type="SAM" id="MobiDB-lite"/>
    </source>
</evidence>
<evidence type="ECO:0000259" key="3">
    <source>
        <dbReference type="PROSITE" id="PS50893"/>
    </source>
</evidence>
<dbReference type="EMBL" id="JAGDFM010000211">
    <property type="protein sequence ID" value="KAG7382353.1"/>
    <property type="molecule type" value="Genomic_DNA"/>
</dbReference>
<sequence length="308" mass="34363">MGKPPTTQAQPSRDESTFQTRHHELPRLEVRCKELSVVIETEVVNEGLPSIFDSVKHVATQFTRRSTTTQQRVLSQVNAVFKPGTLTLVLGQPRSGKSTLLKVLSGQFPLAKNVLVKGDISYNGLAWKEMLPKLPQLAAYVPQNDRHFPSLTVQETLEFAHACCEGDTLSRQGKQVKQRPDGIIDQLGLNSCRDTKIGNEMTRGVSGGERRRATTGEMAFGAKCAAFMDEISTGLDSATTFDIVWRQRKIAKKQRKTVVMALLQPAPEVVELFDNLLLLNNGEVLYHGPREQVLPYFQQLGLRCPPRR</sequence>
<evidence type="ECO:0000256" key="1">
    <source>
        <dbReference type="ARBA" id="ARBA00022448"/>
    </source>
</evidence>
<name>A0A8T1VQP0_9STRA</name>
<feature type="compositionally biased region" description="Polar residues" evidence="2">
    <location>
        <begin position="1"/>
        <end position="11"/>
    </location>
</feature>
<feature type="domain" description="ABC transporter" evidence="3">
    <location>
        <begin position="58"/>
        <end position="306"/>
    </location>
</feature>
<dbReference type="Pfam" id="PF00005">
    <property type="entry name" value="ABC_tran"/>
    <property type="match status" value="1"/>
</dbReference>
<dbReference type="PANTHER" id="PTHR19241">
    <property type="entry name" value="ATP-BINDING CASSETTE TRANSPORTER"/>
    <property type="match status" value="1"/>
</dbReference>
<dbReference type="Proteomes" id="UP000694044">
    <property type="component" value="Unassembled WGS sequence"/>
</dbReference>
<keyword evidence="5" id="KW-1185">Reference proteome</keyword>
<dbReference type="SMART" id="SM00382">
    <property type="entry name" value="AAA"/>
    <property type="match status" value="1"/>
</dbReference>
<dbReference type="GO" id="GO:0016887">
    <property type="term" value="F:ATP hydrolysis activity"/>
    <property type="evidence" value="ECO:0007669"/>
    <property type="project" value="InterPro"/>
</dbReference>
<dbReference type="GO" id="GO:0005524">
    <property type="term" value="F:ATP binding"/>
    <property type="evidence" value="ECO:0007669"/>
    <property type="project" value="InterPro"/>
</dbReference>
<reference evidence="4" key="1">
    <citation type="submission" date="2021-02" db="EMBL/GenBank/DDBJ databases">
        <authorList>
            <person name="Palmer J.M."/>
        </authorList>
    </citation>
    <scope>NUCLEOTIDE SEQUENCE</scope>
    <source>
        <strain evidence="4">SCRP734</strain>
    </source>
</reference>
<feature type="compositionally biased region" description="Basic and acidic residues" evidence="2">
    <location>
        <begin position="12"/>
        <end position="22"/>
    </location>
</feature>
<comment type="caution">
    <text evidence="4">The sequence shown here is derived from an EMBL/GenBank/DDBJ whole genome shotgun (WGS) entry which is preliminary data.</text>
</comment>
<dbReference type="PROSITE" id="PS50893">
    <property type="entry name" value="ABC_TRANSPORTER_2"/>
    <property type="match status" value="1"/>
</dbReference>
<dbReference type="InterPro" id="IPR003593">
    <property type="entry name" value="AAA+_ATPase"/>
</dbReference>
<dbReference type="InterPro" id="IPR003439">
    <property type="entry name" value="ABC_transporter-like_ATP-bd"/>
</dbReference>